<accession>A0A0V0Z2L8</accession>
<name>A0A0V0Z2L8_9BILA</name>
<organism evidence="1 2">
    <name type="scientific">Trichinella patagoniensis</name>
    <dbReference type="NCBI Taxonomy" id="990121"/>
    <lineage>
        <taxon>Eukaryota</taxon>
        <taxon>Metazoa</taxon>
        <taxon>Ecdysozoa</taxon>
        <taxon>Nematoda</taxon>
        <taxon>Enoplea</taxon>
        <taxon>Dorylaimia</taxon>
        <taxon>Trichinellida</taxon>
        <taxon>Trichinellidae</taxon>
        <taxon>Trichinella</taxon>
    </lineage>
</organism>
<proteinExistence type="predicted"/>
<evidence type="ECO:0000313" key="1">
    <source>
        <dbReference type="EMBL" id="KRY06761.1"/>
    </source>
</evidence>
<dbReference type="EMBL" id="JYDQ01000676">
    <property type="protein sequence ID" value="KRY06761.1"/>
    <property type="molecule type" value="Genomic_DNA"/>
</dbReference>
<evidence type="ECO:0000313" key="2">
    <source>
        <dbReference type="Proteomes" id="UP000054783"/>
    </source>
</evidence>
<protein>
    <submittedName>
        <fullName evidence="1">Uncharacterized protein</fullName>
    </submittedName>
</protein>
<sequence length="49" mass="5466">MSSNVVNMFPLPQLKLSFICTALCIPRFTHCVRLGSRNRRFCALSAPPA</sequence>
<gene>
    <name evidence="1" type="ORF">T12_15736</name>
</gene>
<keyword evidence="2" id="KW-1185">Reference proteome</keyword>
<dbReference type="AlphaFoldDB" id="A0A0V0Z2L8"/>
<comment type="caution">
    <text evidence="1">The sequence shown here is derived from an EMBL/GenBank/DDBJ whole genome shotgun (WGS) entry which is preliminary data.</text>
</comment>
<dbReference type="Proteomes" id="UP000054783">
    <property type="component" value="Unassembled WGS sequence"/>
</dbReference>
<reference evidence="1 2" key="1">
    <citation type="submission" date="2015-01" db="EMBL/GenBank/DDBJ databases">
        <title>Evolution of Trichinella species and genotypes.</title>
        <authorList>
            <person name="Korhonen P.K."/>
            <person name="Edoardo P."/>
            <person name="Giuseppe L.R."/>
            <person name="Gasser R.B."/>
        </authorList>
    </citation>
    <scope>NUCLEOTIDE SEQUENCE [LARGE SCALE GENOMIC DNA]</scope>
    <source>
        <strain evidence="1">ISS2496</strain>
    </source>
</reference>